<gene>
    <name evidence="7" type="primary">rpsM</name>
    <name evidence="10" type="ORF">A2589_01125</name>
</gene>
<feature type="region of interest" description="Disordered" evidence="9">
    <location>
        <begin position="84"/>
        <end position="126"/>
    </location>
</feature>
<evidence type="ECO:0000256" key="6">
    <source>
        <dbReference type="ARBA" id="ARBA00035166"/>
    </source>
</evidence>
<accession>A0A1G2QFR2</accession>
<dbReference type="HAMAP" id="MF_01315">
    <property type="entry name" value="Ribosomal_uS13"/>
    <property type="match status" value="1"/>
</dbReference>
<dbReference type="GO" id="GO:0006412">
    <property type="term" value="P:translation"/>
    <property type="evidence" value="ECO:0007669"/>
    <property type="project" value="UniProtKB-UniRule"/>
</dbReference>
<dbReference type="GO" id="GO:0003735">
    <property type="term" value="F:structural constituent of ribosome"/>
    <property type="evidence" value="ECO:0007669"/>
    <property type="project" value="InterPro"/>
</dbReference>
<evidence type="ECO:0000313" key="11">
    <source>
        <dbReference type="Proteomes" id="UP000177838"/>
    </source>
</evidence>
<sequence length="126" mass="14102">MLRIAGINIPEDKRLEIGLTAIFGVGRPQAHQILTESKVDFGKKPKDLSATEENAIRKAVEERKIEGDLKREISQNIKRLKDIKSYSGSRHSLGLPVRGQRTKTNARTRKGPKKTMGSGKKKVDKK</sequence>
<dbReference type="Proteomes" id="UP000177838">
    <property type="component" value="Unassembled WGS sequence"/>
</dbReference>
<evidence type="ECO:0000256" key="2">
    <source>
        <dbReference type="ARBA" id="ARBA00022730"/>
    </source>
</evidence>
<comment type="similarity">
    <text evidence="1 7 8">Belongs to the universal ribosomal protein uS13 family.</text>
</comment>
<comment type="caution">
    <text evidence="10">The sequence shown here is derived from an EMBL/GenBank/DDBJ whole genome shotgun (WGS) entry which is preliminary data.</text>
</comment>
<dbReference type="GO" id="GO:0019843">
    <property type="term" value="F:rRNA binding"/>
    <property type="evidence" value="ECO:0007669"/>
    <property type="project" value="UniProtKB-UniRule"/>
</dbReference>
<dbReference type="STRING" id="1802439.A2589_01125"/>
<dbReference type="InterPro" id="IPR018269">
    <property type="entry name" value="Ribosomal_uS13_CS"/>
</dbReference>
<protein>
    <recommendedName>
        <fullName evidence="6 7">Small ribosomal subunit protein uS13</fullName>
    </recommendedName>
</protein>
<keyword evidence="5 7" id="KW-0687">Ribonucleoprotein</keyword>
<dbReference type="GO" id="GO:0000049">
    <property type="term" value="F:tRNA binding"/>
    <property type="evidence" value="ECO:0007669"/>
    <property type="project" value="UniProtKB-UniRule"/>
</dbReference>
<comment type="subunit">
    <text evidence="7">Part of the 30S ribosomal subunit. Forms a loose heterodimer with protein S19. Forms two bridges to the 50S subunit in the 70S ribosome.</text>
</comment>
<dbReference type="EMBL" id="MHTK01000006">
    <property type="protein sequence ID" value="OHA59450.1"/>
    <property type="molecule type" value="Genomic_DNA"/>
</dbReference>
<evidence type="ECO:0000256" key="3">
    <source>
        <dbReference type="ARBA" id="ARBA00022884"/>
    </source>
</evidence>
<evidence type="ECO:0000313" key="10">
    <source>
        <dbReference type="EMBL" id="OHA59450.1"/>
    </source>
</evidence>
<dbReference type="GO" id="GO:0015935">
    <property type="term" value="C:small ribosomal subunit"/>
    <property type="evidence" value="ECO:0007669"/>
    <property type="project" value="TreeGrafter"/>
</dbReference>
<name>A0A1G2QFR2_9BACT</name>
<proteinExistence type="inferred from homology"/>
<keyword evidence="3 7" id="KW-0694">RNA-binding</keyword>
<dbReference type="InterPro" id="IPR010979">
    <property type="entry name" value="Ribosomal_uS13-like_H2TH"/>
</dbReference>
<dbReference type="NCBIfam" id="TIGR03631">
    <property type="entry name" value="uS13_bact"/>
    <property type="match status" value="1"/>
</dbReference>
<dbReference type="InterPro" id="IPR027437">
    <property type="entry name" value="Rbsml_uS13_C"/>
</dbReference>
<dbReference type="Pfam" id="PF00416">
    <property type="entry name" value="Ribosomal_S13"/>
    <property type="match status" value="1"/>
</dbReference>
<evidence type="ECO:0000256" key="1">
    <source>
        <dbReference type="ARBA" id="ARBA00008080"/>
    </source>
</evidence>
<dbReference type="Gene3D" id="1.10.8.50">
    <property type="match status" value="1"/>
</dbReference>
<dbReference type="PROSITE" id="PS50159">
    <property type="entry name" value="RIBOSOMAL_S13_2"/>
    <property type="match status" value="1"/>
</dbReference>
<keyword evidence="4 7" id="KW-0689">Ribosomal protein</keyword>
<organism evidence="10 11">
    <name type="scientific">Candidatus Vogelbacteria bacterium RIFOXYD1_FULL_46_19</name>
    <dbReference type="NCBI Taxonomy" id="1802439"/>
    <lineage>
        <taxon>Bacteria</taxon>
        <taxon>Candidatus Vogeliibacteriota</taxon>
    </lineage>
</organism>
<dbReference type="InterPro" id="IPR001892">
    <property type="entry name" value="Ribosomal_uS13"/>
</dbReference>
<evidence type="ECO:0000256" key="5">
    <source>
        <dbReference type="ARBA" id="ARBA00023274"/>
    </source>
</evidence>
<dbReference type="PANTHER" id="PTHR10871">
    <property type="entry name" value="30S RIBOSOMAL PROTEIN S13/40S RIBOSOMAL PROTEIN S18"/>
    <property type="match status" value="1"/>
</dbReference>
<evidence type="ECO:0000256" key="4">
    <source>
        <dbReference type="ARBA" id="ARBA00022980"/>
    </source>
</evidence>
<feature type="compositionally biased region" description="Basic residues" evidence="9">
    <location>
        <begin position="100"/>
        <end position="126"/>
    </location>
</feature>
<dbReference type="InterPro" id="IPR019980">
    <property type="entry name" value="Ribosomal_uS13_bac-type"/>
</dbReference>
<reference evidence="10 11" key="1">
    <citation type="journal article" date="2016" name="Nat. Commun.">
        <title>Thousands of microbial genomes shed light on interconnected biogeochemical processes in an aquifer system.</title>
        <authorList>
            <person name="Anantharaman K."/>
            <person name="Brown C.T."/>
            <person name="Hug L.A."/>
            <person name="Sharon I."/>
            <person name="Castelle C.J."/>
            <person name="Probst A.J."/>
            <person name="Thomas B.C."/>
            <person name="Singh A."/>
            <person name="Wilkins M.J."/>
            <person name="Karaoz U."/>
            <person name="Brodie E.L."/>
            <person name="Williams K.H."/>
            <person name="Hubbard S.S."/>
            <person name="Banfield J.F."/>
        </authorList>
    </citation>
    <scope>NUCLEOTIDE SEQUENCE [LARGE SCALE GENOMIC DNA]</scope>
</reference>
<dbReference type="GO" id="GO:0005829">
    <property type="term" value="C:cytosol"/>
    <property type="evidence" value="ECO:0007669"/>
    <property type="project" value="TreeGrafter"/>
</dbReference>
<dbReference type="Gene3D" id="4.10.910.10">
    <property type="entry name" value="30s ribosomal protein s13, domain 2"/>
    <property type="match status" value="1"/>
</dbReference>
<evidence type="ECO:0000256" key="7">
    <source>
        <dbReference type="HAMAP-Rule" id="MF_01315"/>
    </source>
</evidence>
<dbReference type="AlphaFoldDB" id="A0A1G2QFR2"/>
<evidence type="ECO:0000256" key="9">
    <source>
        <dbReference type="SAM" id="MobiDB-lite"/>
    </source>
</evidence>
<dbReference type="PROSITE" id="PS00646">
    <property type="entry name" value="RIBOSOMAL_S13_1"/>
    <property type="match status" value="1"/>
</dbReference>
<keyword evidence="2 7" id="KW-0699">rRNA-binding</keyword>
<dbReference type="PANTHER" id="PTHR10871:SF1">
    <property type="entry name" value="SMALL RIBOSOMAL SUBUNIT PROTEIN US13M"/>
    <property type="match status" value="1"/>
</dbReference>
<comment type="function">
    <text evidence="7">Located at the top of the head of the 30S subunit, it contacts several helices of the 16S rRNA. In the 70S ribosome it contacts the 23S rRNA (bridge B1a) and protein L5 of the 50S subunit (bridge B1b), connecting the 2 subunits; these bridges are implicated in subunit movement. Contacts the tRNAs in the A and P-sites.</text>
</comment>
<evidence type="ECO:0000256" key="8">
    <source>
        <dbReference type="RuleBase" id="RU003830"/>
    </source>
</evidence>
<dbReference type="SUPFAM" id="SSF46946">
    <property type="entry name" value="S13-like H2TH domain"/>
    <property type="match status" value="1"/>
</dbReference>
<dbReference type="FunFam" id="1.10.8.50:FF:000001">
    <property type="entry name" value="30S ribosomal protein S13"/>
    <property type="match status" value="1"/>
</dbReference>
<dbReference type="PIRSF" id="PIRSF002134">
    <property type="entry name" value="Ribosomal_S13"/>
    <property type="match status" value="1"/>
</dbReference>
<keyword evidence="7" id="KW-0820">tRNA-binding</keyword>